<feature type="transmembrane region" description="Helical" evidence="6">
    <location>
        <begin position="291"/>
        <end position="313"/>
    </location>
</feature>
<keyword evidence="2" id="KW-0436">Ligase</keyword>
<dbReference type="NCBIfam" id="NF005291">
    <property type="entry name" value="PRK06814.1"/>
    <property type="match status" value="1"/>
</dbReference>
<feature type="transmembrane region" description="Helical" evidence="6">
    <location>
        <begin position="229"/>
        <end position="249"/>
    </location>
</feature>
<dbReference type="InterPro" id="IPR042099">
    <property type="entry name" value="ANL_N_sf"/>
</dbReference>
<dbReference type="Proteomes" id="UP000320948">
    <property type="component" value="Unassembled WGS sequence"/>
</dbReference>
<dbReference type="GO" id="GO:0006631">
    <property type="term" value="P:fatty acid metabolic process"/>
    <property type="evidence" value="ECO:0007669"/>
    <property type="project" value="TreeGrafter"/>
</dbReference>
<sequence length="1146" mass="125982">MALLTQRNYLPLFLSHVLGVFNDNVFKSALTMLVTYKLAEAYGLNAAILVSLGGGIFILPYVLFSGIAGQMADKFEKTNLIRWIKLIEVLIVLTGTLVFLDGHLWGMFLLLFLMGMHSCFFSPLKYGILPQVLHKNQLVAANGLFEGSTFLFILLGTMYGGALILQPNGILLVGVTCVAVAVAGLIASYFIPMVKGVDPHLKLSKNFLAESLRMIGHARDGGQGILSSLLFISWFWLLGAVLLSLIPVYGAQYLHGDELTTTFLLSLFSIGVALGSVMCQKILKDQISLHYVPFAALMMSVAGAGIIWLTPLMPAHTPDTLRSMGDLLSLPMFWPIVGCFVILAFAGGMFTVPLYAYVQAYGKAAIKSRIIAANNVLNAVFMVAGALGSSLLLSADVSLLGVIGVLMSLNLLVVLCSVGMLPHARKQMLLRWILGPLFRVEVRGLENLKKLPKRLVIICNHQSFLDAALLAIFLPIRPTFAIDTVRSKEWWIKPFLNFVRALPVSPDNPYAVRELIKKVRNDEHVMIFPEGRLSQTGMLMKVYDGTGMVAVNGDADVLPIILEGAQFSKYTTHKNVVPKRWFPKITITIHPVQKLDVNPDIRGRARRVAAGQKMQWILTEAHYKTADTNRTLFSHLMASAKLYGPKNWILKDINLTPLTYKDLIARSLMLGGVLQRMGYAPRYADGHHAVGVLLPNANAAAATFFALQAVHAVPAMLNFSAGNDAVTSACKAAKIKHILTARSFIEKAKLEGLIAHLQKQGLEIVWLEDIRAKLTLTDKLKVVLAGKCPHWFYKELPNEPKQPAVVLFTSGSEGKPKGVVLSHINLNTNVAQARAVVDFNPKDTLLNALPMFHSFGLTGGTLLPVLSGVPVFLYPSPLHYRIVPEMVYNFNATIMFGTDTFLTGYARYAHPYDFYRMRYVFAGAEKVRAETRAVWFEKFGIRILEGYGATETAPVLALNTPMAYKQGTVGKLVPGIDYTLDKKPGLEGGNLVVHAPNVMLGYLRDSAPGKLEPAEWNGKRGWYETGDMVTVDENRFVTILGRLKRFAKVGGEMVSLPAVESLASACWPDAESAVVAMPDARKGEQLVLFTTQPKATKDDFRKFAKAKGASELMFPRHLAIIDKLPTLATGKVNYPKLTEMAEEVIK</sequence>
<dbReference type="InterPro" id="IPR036259">
    <property type="entry name" value="MFS_trans_sf"/>
</dbReference>
<keyword evidence="3 6" id="KW-0812">Transmembrane</keyword>
<keyword evidence="4 6" id="KW-1133">Transmembrane helix</keyword>
<feature type="transmembrane region" description="Helical" evidence="6">
    <location>
        <begin position="144"/>
        <end position="164"/>
    </location>
</feature>
<evidence type="ECO:0000259" key="7">
    <source>
        <dbReference type="SMART" id="SM00563"/>
    </source>
</evidence>
<name>A0A6N4RCP0_BLAVI</name>
<evidence type="ECO:0000256" key="2">
    <source>
        <dbReference type="ARBA" id="ARBA00022598"/>
    </source>
</evidence>
<dbReference type="SMART" id="SM00563">
    <property type="entry name" value="PlsC"/>
    <property type="match status" value="1"/>
</dbReference>
<dbReference type="EMBL" id="VAFM01000001">
    <property type="protein sequence ID" value="TKW61772.1"/>
    <property type="molecule type" value="Genomic_DNA"/>
</dbReference>
<evidence type="ECO:0000313" key="8">
    <source>
        <dbReference type="EMBL" id="TKW61772.1"/>
    </source>
</evidence>
<dbReference type="PANTHER" id="PTHR43201">
    <property type="entry name" value="ACYL-COA SYNTHETASE"/>
    <property type="match status" value="1"/>
</dbReference>
<dbReference type="InterPro" id="IPR045851">
    <property type="entry name" value="AMP-bd_C_sf"/>
</dbReference>
<evidence type="ECO:0000256" key="5">
    <source>
        <dbReference type="ARBA" id="ARBA00023136"/>
    </source>
</evidence>
<gene>
    <name evidence="8" type="ORF">DI628_03905</name>
</gene>
<dbReference type="CDD" id="cd07989">
    <property type="entry name" value="LPLAT_AGPAT-like"/>
    <property type="match status" value="1"/>
</dbReference>
<dbReference type="SUPFAM" id="SSF69593">
    <property type="entry name" value="Glycerol-3-phosphate (1)-acyltransferase"/>
    <property type="match status" value="1"/>
</dbReference>
<keyword evidence="5 6" id="KW-0472">Membrane</keyword>
<feature type="transmembrane region" description="Helical" evidence="6">
    <location>
        <begin position="455"/>
        <end position="476"/>
    </location>
</feature>
<evidence type="ECO:0000256" key="4">
    <source>
        <dbReference type="ARBA" id="ARBA00022989"/>
    </source>
</evidence>
<evidence type="ECO:0000256" key="1">
    <source>
        <dbReference type="ARBA" id="ARBA00006432"/>
    </source>
</evidence>
<dbReference type="GO" id="GO:0016746">
    <property type="term" value="F:acyltransferase activity"/>
    <property type="evidence" value="ECO:0007669"/>
    <property type="project" value="UniProtKB-KW"/>
</dbReference>
<feature type="transmembrane region" description="Helical" evidence="6">
    <location>
        <begin position="399"/>
        <end position="421"/>
    </location>
</feature>
<feature type="transmembrane region" description="Helical" evidence="6">
    <location>
        <begin position="333"/>
        <end position="358"/>
    </location>
</feature>
<dbReference type="InterPro" id="IPR002123">
    <property type="entry name" value="Plipid/glycerol_acylTrfase"/>
</dbReference>
<dbReference type="PROSITE" id="PS00455">
    <property type="entry name" value="AMP_BINDING"/>
    <property type="match status" value="1"/>
</dbReference>
<dbReference type="InterPro" id="IPR000873">
    <property type="entry name" value="AMP-dep_synth/lig_dom"/>
</dbReference>
<feature type="domain" description="Phospholipid/glycerol acyltransferase" evidence="7">
    <location>
        <begin position="455"/>
        <end position="565"/>
    </location>
</feature>
<dbReference type="SUPFAM" id="SSF56801">
    <property type="entry name" value="Acetyl-CoA synthetase-like"/>
    <property type="match status" value="1"/>
</dbReference>
<evidence type="ECO:0000313" key="9">
    <source>
        <dbReference type="Proteomes" id="UP000320948"/>
    </source>
</evidence>
<dbReference type="Pfam" id="PF13193">
    <property type="entry name" value="AMP-binding_C"/>
    <property type="match status" value="1"/>
</dbReference>
<comment type="caution">
    <text evidence="8">The sequence shown here is derived from an EMBL/GenBank/DDBJ whole genome shotgun (WGS) entry which is preliminary data.</text>
</comment>
<accession>A0A6N4RCP0</accession>
<keyword evidence="8" id="KW-0012">Acyltransferase</keyword>
<dbReference type="Gene3D" id="3.40.50.12780">
    <property type="entry name" value="N-terminal domain of ligase-like"/>
    <property type="match status" value="1"/>
</dbReference>
<evidence type="ECO:0000256" key="6">
    <source>
        <dbReference type="SAM" id="Phobius"/>
    </source>
</evidence>
<reference evidence="8 9" key="1">
    <citation type="journal article" date="2017" name="Nat. Commun.">
        <title>In situ click chemistry generation of cyclooxygenase-2 inhibitors.</title>
        <authorList>
            <person name="Bhardwaj A."/>
            <person name="Kaur J."/>
            <person name="Wuest M."/>
            <person name="Wuest F."/>
        </authorList>
    </citation>
    <scope>NUCLEOTIDE SEQUENCE [LARGE SCALE GENOMIC DNA]</scope>
    <source>
        <strain evidence="8">S2_018_000_R2_106</strain>
    </source>
</reference>
<dbReference type="Gene3D" id="3.30.300.30">
    <property type="match status" value="1"/>
</dbReference>
<dbReference type="Pfam" id="PF07690">
    <property type="entry name" value="MFS_1"/>
    <property type="match status" value="1"/>
</dbReference>
<dbReference type="Gene3D" id="1.20.1250.20">
    <property type="entry name" value="MFS general substrate transporter like domains"/>
    <property type="match status" value="1"/>
</dbReference>
<dbReference type="InterPro" id="IPR025110">
    <property type="entry name" value="AMP-bd_C"/>
</dbReference>
<protein>
    <submittedName>
        <fullName evidence="8">Acyl-[ACP]--phospholipid O-acyltransferase</fullName>
    </submittedName>
</protein>
<proteinExistence type="inferred from homology"/>
<feature type="transmembrane region" description="Helical" evidence="6">
    <location>
        <begin position="105"/>
        <end position="124"/>
    </location>
</feature>
<feature type="transmembrane region" description="Helical" evidence="6">
    <location>
        <begin position="170"/>
        <end position="191"/>
    </location>
</feature>
<dbReference type="GO" id="GO:0031956">
    <property type="term" value="F:medium-chain fatty acid-CoA ligase activity"/>
    <property type="evidence" value="ECO:0007669"/>
    <property type="project" value="TreeGrafter"/>
</dbReference>
<dbReference type="InterPro" id="IPR020845">
    <property type="entry name" value="AMP-binding_CS"/>
</dbReference>
<comment type="similarity">
    <text evidence="1">Belongs to the ATP-dependent AMP-binding enzyme family.</text>
</comment>
<dbReference type="SUPFAM" id="SSF103473">
    <property type="entry name" value="MFS general substrate transporter"/>
    <property type="match status" value="1"/>
</dbReference>
<feature type="transmembrane region" description="Helical" evidence="6">
    <location>
        <begin position="261"/>
        <end position="279"/>
    </location>
</feature>
<feature type="transmembrane region" description="Helical" evidence="6">
    <location>
        <begin position="46"/>
        <end position="68"/>
    </location>
</feature>
<dbReference type="PANTHER" id="PTHR43201:SF5">
    <property type="entry name" value="MEDIUM-CHAIN ACYL-COA LIGASE ACSF2, MITOCHONDRIAL"/>
    <property type="match status" value="1"/>
</dbReference>
<evidence type="ECO:0000256" key="3">
    <source>
        <dbReference type="ARBA" id="ARBA00022692"/>
    </source>
</evidence>
<feature type="transmembrane region" description="Helical" evidence="6">
    <location>
        <begin position="80"/>
        <end position="99"/>
    </location>
</feature>
<dbReference type="Pfam" id="PF01553">
    <property type="entry name" value="Acyltransferase"/>
    <property type="match status" value="1"/>
</dbReference>
<feature type="transmembrane region" description="Helical" evidence="6">
    <location>
        <begin position="370"/>
        <end position="393"/>
    </location>
</feature>
<dbReference type="Pfam" id="PF00501">
    <property type="entry name" value="AMP-binding"/>
    <property type="match status" value="1"/>
</dbReference>
<organism evidence="8 9">
    <name type="scientific">Blastochloris viridis</name>
    <name type="common">Rhodopseudomonas viridis</name>
    <dbReference type="NCBI Taxonomy" id="1079"/>
    <lineage>
        <taxon>Bacteria</taxon>
        <taxon>Pseudomonadati</taxon>
        <taxon>Pseudomonadota</taxon>
        <taxon>Alphaproteobacteria</taxon>
        <taxon>Hyphomicrobiales</taxon>
        <taxon>Blastochloridaceae</taxon>
        <taxon>Blastochloris</taxon>
    </lineage>
</organism>
<dbReference type="GO" id="GO:0022857">
    <property type="term" value="F:transmembrane transporter activity"/>
    <property type="evidence" value="ECO:0007669"/>
    <property type="project" value="InterPro"/>
</dbReference>
<keyword evidence="8" id="KW-0808">Transferase</keyword>
<dbReference type="CDD" id="cd06173">
    <property type="entry name" value="MFS_MefA_like"/>
    <property type="match status" value="1"/>
</dbReference>
<dbReference type="AlphaFoldDB" id="A0A6N4RCP0"/>
<dbReference type="InterPro" id="IPR011701">
    <property type="entry name" value="MFS"/>
</dbReference>